<protein>
    <submittedName>
        <fullName evidence="1">Uncharacterized protein</fullName>
    </submittedName>
</protein>
<gene>
    <name evidence="1" type="ORF">M378DRAFT_159824</name>
</gene>
<keyword evidence="2" id="KW-1185">Reference proteome</keyword>
<sequence length="160" mass="16589">MNFIGAGQESCTPQACCTSTFEQDYLACFTCIGKAQNNTDYTSYQTQLDQFTAACDASGISVPKLTFPGQDPNRALPSLTLGTLPASTTRTTATNSPGGSTTSVVQTTITTLPTIATSPTTITTLPTTTASNSGKKNAGINAVSHLGLVVISCIMMQSFL</sequence>
<evidence type="ECO:0000313" key="2">
    <source>
        <dbReference type="Proteomes" id="UP000054549"/>
    </source>
</evidence>
<proteinExistence type="predicted"/>
<name>A0A0C2XD58_AMAMK</name>
<evidence type="ECO:0000313" key="1">
    <source>
        <dbReference type="EMBL" id="KIL67401.1"/>
    </source>
</evidence>
<dbReference type="InParanoid" id="A0A0C2XD58"/>
<dbReference type="EMBL" id="KN818232">
    <property type="protein sequence ID" value="KIL67401.1"/>
    <property type="molecule type" value="Genomic_DNA"/>
</dbReference>
<accession>A0A0C2XD58</accession>
<dbReference type="Proteomes" id="UP000054549">
    <property type="component" value="Unassembled WGS sequence"/>
</dbReference>
<dbReference type="OrthoDB" id="3030369at2759"/>
<dbReference type="HOGENOM" id="CLU_1651706_0_0_1"/>
<organism evidence="1 2">
    <name type="scientific">Amanita muscaria (strain Koide BX008)</name>
    <dbReference type="NCBI Taxonomy" id="946122"/>
    <lineage>
        <taxon>Eukaryota</taxon>
        <taxon>Fungi</taxon>
        <taxon>Dikarya</taxon>
        <taxon>Basidiomycota</taxon>
        <taxon>Agaricomycotina</taxon>
        <taxon>Agaricomycetes</taxon>
        <taxon>Agaricomycetidae</taxon>
        <taxon>Agaricales</taxon>
        <taxon>Pluteineae</taxon>
        <taxon>Amanitaceae</taxon>
        <taxon>Amanita</taxon>
    </lineage>
</organism>
<reference evidence="1 2" key="1">
    <citation type="submission" date="2014-04" db="EMBL/GenBank/DDBJ databases">
        <title>Evolutionary Origins and Diversification of the Mycorrhizal Mutualists.</title>
        <authorList>
            <consortium name="DOE Joint Genome Institute"/>
            <consortium name="Mycorrhizal Genomics Consortium"/>
            <person name="Kohler A."/>
            <person name="Kuo A."/>
            <person name="Nagy L.G."/>
            <person name="Floudas D."/>
            <person name="Copeland A."/>
            <person name="Barry K.W."/>
            <person name="Cichocki N."/>
            <person name="Veneault-Fourrey C."/>
            <person name="LaButti K."/>
            <person name="Lindquist E.A."/>
            <person name="Lipzen A."/>
            <person name="Lundell T."/>
            <person name="Morin E."/>
            <person name="Murat C."/>
            <person name="Riley R."/>
            <person name="Ohm R."/>
            <person name="Sun H."/>
            <person name="Tunlid A."/>
            <person name="Henrissat B."/>
            <person name="Grigoriev I.V."/>
            <person name="Hibbett D.S."/>
            <person name="Martin F."/>
        </authorList>
    </citation>
    <scope>NUCLEOTIDE SEQUENCE [LARGE SCALE GENOMIC DNA]</scope>
    <source>
        <strain evidence="1 2">Koide BX008</strain>
    </source>
</reference>
<dbReference type="AlphaFoldDB" id="A0A0C2XD58"/>